<comment type="caution">
    <text evidence="1">The sequence shown here is derived from an EMBL/GenBank/DDBJ whole genome shotgun (WGS) entry which is preliminary data.</text>
</comment>
<dbReference type="Proteomes" id="UP001430584">
    <property type="component" value="Unassembled WGS sequence"/>
</dbReference>
<reference evidence="1 2" key="1">
    <citation type="submission" date="2024-02" db="EMBL/GenBank/DDBJ databases">
        <title>De novo assembly and annotation of 12 fungi associated with fruit tree decline syndrome in Ontario, Canada.</title>
        <authorList>
            <person name="Sulman M."/>
            <person name="Ellouze W."/>
            <person name="Ilyukhin E."/>
        </authorList>
    </citation>
    <scope>NUCLEOTIDE SEQUENCE [LARGE SCALE GENOMIC DNA]</scope>
    <source>
        <strain evidence="1 2">FDS-637</strain>
    </source>
</reference>
<accession>A0ABR3CQD2</accession>
<evidence type="ECO:0000313" key="1">
    <source>
        <dbReference type="EMBL" id="KAL0262840.1"/>
    </source>
</evidence>
<dbReference type="RefSeq" id="XP_066635869.1">
    <property type="nucleotide sequence ID" value="XM_066773302.1"/>
</dbReference>
<protein>
    <submittedName>
        <fullName evidence="1">Uncharacterized protein</fullName>
    </submittedName>
</protein>
<keyword evidence="2" id="KW-1185">Reference proteome</keyword>
<evidence type="ECO:0000313" key="2">
    <source>
        <dbReference type="Proteomes" id="UP001430584"/>
    </source>
</evidence>
<name>A0ABR3CQD2_9PEZI</name>
<dbReference type="EMBL" id="JAJVCZ030000002">
    <property type="protein sequence ID" value="KAL0262840.1"/>
    <property type="molecule type" value="Genomic_DNA"/>
</dbReference>
<sequence>MSGVEVFGATASASQIFSNIWSISKLIQKVIDEVKEAPRRIKYQENSLLFLLSIIELLKRSVVSCTEDIQPYLRTTEQDIESLRSTLAKNSRYLQSQSIAKFWRAFRIIQAEERIRSAFKSLEADKENLTLYLVWKNGITLQEVYETVGRLTEDLEMSQGQDAPQWAISLSHVWDLLKWLGKTWVMVSATVTKVE</sequence>
<organism evidence="1 2">
    <name type="scientific">Diplodia seriata</name>
    <dbReference type="NCBI Taxonomy" id="420778"/>
    <lineage>
        <taxon>Eukaryota</taxon>
        <taxon>Fungi</taxon>
        <taxon>Dikarya</taxon>
        <taxon>Ascomycota</taxon>
        <taxon>Pezizomycotina</taxon>
        <taxon>Dothideomycetes</taxon>
        <taxon>Dothideomycetes incertae sedis</taxon>
        <taxon>Botryosphaeriales</taxon>
        <taxon>Botryosphaeriaceae</taxon>
        <taxon>Diplodia</taxon>
    </lineage>
</organism>
<gene>
    <name evidence="1" type="ORF">SLS55_001814</name>
</gene>
<proteinExistence type="predicted"/>
<dbReference type="GeneID" id="92005899"/>